<keyword evidence="1" id="KW-0677">Repeat</keyword>
<dbReference type="PROSITE" id="PS50297">
    <property type="entry name" value="ANK_REP_REGION"/>
    <property type="match status" value="10"/>
</dbReference>
<protein>
    <submittedName>
        <fullName evidence="6">Uncharacterized protein</fullName>
    </submittedName>
</protein>
<evidence type="ECO:0000256" key="2">
    <source>
        <dbReference type="ARBA" id="ARBA00023043"/>
    </source>
</evidence>
<comment type="caution">
    <text evidence="6">The sequence shown here is derived from an EMBL/GenBank/DDBJ whole genome shotgun (WGS) entry which is preliminary data.</text>
</comment>
<organism evidence="6 7">
    <name type="scientific">Penicillium vulpinum</name>
    <dbReference type="NCBI Taxonomy" id="29845"/>
    <lineage>
        <taxon>Eukaryota</taxon>
        <taxon>Fungi</taxon>
        <taxon>Dikarya</taxon>
        <taxon>Ascomycota</taxon>
        <taxon>Pezizomycotina</taxon>
        <taxon>Eurotiomycetes</taxon>
        <taxon>Eurotiomycetidae</taxon>
        <taxon>Eurotiales</taxon>
        <taxon>Aspergillaceae</taxon>
        <taxon>Penicillium</taxon>
    </lineage>
</organism>
<dbReference type="Pfam" id="PF00023">
    <property type="entry name" value="Ank"/>
    <property type="match status" value="2"/>
</dbReference>
<dbReference type="STRING" id="29845.A0A1V6RMY8"/>
<dbReference type="InterPro" id="IPR002110">
    <property type="entry name" value="Ankyrin_rpt"/>
</dbReference>
<dbReference type="PANTHER" id="PTHR24198:SF165">
    <property type="entry name" value="ANKYRIN REPEAT-CONTAINING PROTEIN-RELATED"/>
    <property type="match status" value="1"/>
</dbReference>
<proteinExistence type="predicted"/>
<dbReference type="PROSITE" id="PS50088">
    <property type="entry name" value="ANK_REPEAT"/>
    <property type="match status" value="12"/>
</dbReference>
<evidence type="ECO:0000256" key="3">
    <source>
        <dbReference type="PROSITE-ProRule" id="PRU00023"/>
    </source>
</evidence>
<sequence length="1317" mass="145432">MSFGFGIGDFLAVIELAKEIRKGFVEAPVQFKNISDEVRSLSLVLQDVEIDISAKELSSQQQADLRKLSTSCHEVLVDISKTIEDYTELSSTKDGKRNMAKRAWKRLKWEPNDIQELRLRIGTNIALLTAFNGQIIKRGVEKLVQHQEEEARQEVLDWLSPSNYATQQSDYIARREEGTGQWFLDSPEFKNWISGSKQMLFCPGIPGGGKTILASVVIDELYDRFRSGGEAAIAYLYCNYNRHDDESAIALLSNLLKQLAQSQPSLPSSVQEMYDEHMAKRTRPSMGELSKTIIQMLSKTSEFPKVYIVIDSLDECRMYDGSRTKLLDAMFELQDACNINILATSRFIPGITERFEKRPTLEIRASTGDVKRYLRGNLAMLPAFVLRNPELQTEISTEIAMAVDGMFLLAQLYLNSLVGKKSPKAIRLALKGMSSSTKQYDSAYNDAMRRIQGQISDQTEMAMQVLAWITCAKRPLTTVELQTALAVEIDESDFDEDNLPDLIDMVSVCAGLVTIDEQSNVIRLVHYTTQEFFQRNQSTWFPKANYDIGSICVAYLSFDTFKTGSCQTEEDFVSRLADYPFGNYAATFWGNHILESVESEAGVEKAMSEDAIIALLLDTPKVNSCMQFMSSYENSLYDAPVIEFGDSLYPGNTSLLTTGLHLAAYFELRDVAQKLISLGSSVNCIDAVGKTPLSWAAEHNRLEAIKFLLANGADPNIKDRRGNMPIFLATKESHEQAVELLLEANSDLLSSNNNGLFPLHAAAKRGSEKVSRVLLKQGLNAHAKDESGHTPLFKAAQSDHLNLVQLFLDWDLEVNPQDIELNASLSVAAMYGNKEIVQFLLEKGADANNIEYSGMTPLMHAILRKTSAIQVLLSWGVELELKGEQGPTALHCAATSGEAEVIQLLVEAGADINTKDNDGQTPLYAAIDCNYPKSVLALLKSGGVKLENKDDQGRTALSYAVTCANPEVAQLLLDNGADISTQDDDGQTPLHTAARYGYLELVLTLLKCDGVQLETKDRWGLTALSYAAAYGSPEVIQLLLETGADIDTEDNDGRSVFSHAASENKFANLTVLFTSTSINNIHRPDKSGLTPLIYAAVHGDTEVIQLLLENGADINTMDNNGRSVFFHAALQNKFTNLTALFTSVNIKNIHQPDRYGRTPLHVATSSGHLQSVLTLLKSDGVDCEAQDEFGRTALSDATLRKRVDVMDVLNAFSDTSSQVTVDFGVEGTFQESQDGWCDICLINFLESEAFWRCSTCNEGSFDICEVCYHVGARCLDRSHDMGLQPKGESASGPEEPGVCLAVEETEPIHLAQALTKS</sequence>
<feature type="domain" description="Nephrocystin 3-like N-terminal" evidence="5">
    <location>
        <begin position="178"/>
        <end position="346"/>
    </location>
</feature>
<dbReference type="Proteomes" id="UP000191518">
    <property type="component" value="Unassembled WGS sequence"/>
</dbReference>
<gene>
    <name evidence="6" type="ORF">PENVUL_c038G06495</name>
</gene>
<feature type="repeat" description="ANK" evidence="3">
    <location>
        <begin position="1155"/>
        <end position="1188"/>
    </location>
</feature>
<dbReference type="InterPro" id="IPR036770">
    <property type="entry name" value="Ankyrin_rpt-contain_sf"/>
</dbReference>
<feature type="repeat" description="ANK" evidence="3">
    <location>
        <begin position="787"/>
        <end position="819"/>
    </location>
</feature>
<dbReference type="EMBL" id="MDYP01000038">
    <property type="protein sequence ID" value="OQE02784.1"/>
    <property type="molecule type" value="Genomic_DNA"/>
</dbReference>
<evidence type="ECO:0000256" key="1">
    <source>
        <dbReference type="ARBA" id="ARBA00022737"/>
    </source>
</evidence>
<reference evidence="7" key="1">
    <citation type="journal article" date="2017" name="Nat. Microbiol.">
        <title>Global analysis of biosynthetic gene clusters reveals vast potential of secondary metabolite production in Penicillium species.</title>
        <authorList>
            <person name="Nielsen J.C."/>
            <person name="Grijseels S."/>
            <person name="Prigent S."/>
            <person name="Ji B."/>
            <person name="Dainat J."/>
            <person name="Nielsen K.F."/>
            <person name="Frisvad J.C."/>
            <person name="Workman M."/>
            <person name="Nielsen J."/>
        </authorList>
    </citation>
    <scope>NUCLEOTIDE SEQUENCE [LARGE SCALE GENOMIC DNA]</scope>
    <source>
        <strain evidence="7">IBT 29486</strain>
    </source>
</reference>
<feature type="repeat" description="ANK" evidence="3">
    <location>
        <begin position="820"/>
        <end position="852"/>
    </location>
</feature>
<feature type="repeat" description="ANK" evidence="3">
    <location>
        <begin position="754"/>
        <end position="786"/>
    </location>
</feature>
<evidence type="ECO:0000313" key="6">
    <source>
        <dbReference type="EMBL" id="OQE02784.1"/>
    </source>
</evidence>
<dbReference type="Gene3D" id="1.25.40.20">
    <property type="entry name" value="Ankyrin repeat-containing domain"/>
    <property type="match status" value="4"/>
</dbReference>
<keyword evidence="7" id="KW-1185">Reference proteome</keyword>
<dbReference type="Pfam" id="PF13637">
    <property type="entry name" value="Ank_4"/>
    <property type="match status" value="2"/>
</dbReference>
<dbReference type="Pfam" id="PF22939">
    <property type="entry name" value="WHD_GPIID"/>
    <property type="match status" value="1"/>
</dbReference>
<evidence type="ECO:0000259" key="5">
    <source>
        <dbReference type="Pfam" id="PF24883"/>
    </source>
</evidence>
<dbReference type="Gene3D" id="3.40.50.300">
    <property type="entry name" value="P-loop containing nucleotide triphosphate hydrolases"/>
    <property type="match status" value="1"/>
</dbReference>
<dbReference type="Pfam" id="PF12796">
    <property type="entry name" value="Ank_2"/>
    <property type="match status" value="4"/>
</dbReference>
<accession>A0A1V6RMY8</accession>
<dbReference type="Pfam" id="PF24883">
    <property type="entry name" value="NPHP3_N"/>
    <property type="match status" value="1"/>
</dbReference>
<feature type="repeat" description="ANK" evidence="3">
    <location>
        <begin position="952"/>
        <end position="984"/>
    </location>
</feature>
<feature type="repeat" description="ANK" evidence="3">
    <location>
        <begin position="918"/>
        <end position="951"/>
    </location>
</feature>
<dbReference type="PRINTS" id="PR01415">
    <property type="entry name" value="ANKYRIN"/>
</dbReference>
<dbReference type="SMART" id="SM00248">
    <property type="entry name" value="ANK"/>
    <property type="match status" value="17"/>
</dbReference>
<feature type="repeat" description="ANK" evidence="3">
    <location>
        <begin position="1087"/>
        <end position="1119"/>
    </location>
</feature>
<feature type="repeat" description="ANK" evidence="3">
    <location>
        <begin position="885"/>
        <end position="917"/>
    </location>
</feature>
<feature type="domain" description="GPI inositol-deacylase winged helix" evidence="4">
    <location>
        <begin position="459"/>
        <end position="536"/>
    </location>
</feature>
<feature type="repeat" description="ANK" evidence="3">
    <location>
        <begin position="721"/>
        <end position="753"/>
    </location>
</feature>
<dbReference type="SUPFAM" id="SSF48403">
    <property type="entry name" value="Ankyrin repeat"/>
    <property type="match status" value="2"/>
</dbReference>
<evidence type="ECO:0000313" key="7">
    <source>
        <dbReference type="Proteomes" id="UP000191518"/>
    </source>
</evidence>
<dbReference type="InterPro" id="IPR054471">
    <property type="entry name" value="GPIID_WHD"/>
</dbReference>
<dbReference type="InterPro" id="IPR056884">
    <property type="entry name" value="NPHP3-like_N"/>
</dbReference>
<feature type="repeat" description="ANK" evidence="3">
    <location>
        <begin position="985"/>
        <end position="1018"/>
    </location>
</feature>
<name>A0A1V6RMY8_9EURO</name>
<dbReference type="PANTHER" id="PTHR24198">
    <property type="entry name" value="ANKYRIN REPEAT AND PROTEIN KINASE DOMAIN-CONTAINING PROTEIN"/>
    <property type="match status" value="1"/>
</dbReference>
<feature type="repeat" description="ANK" evidence="3">
    <location>
        <begin position="688"/>
        <end position="720"/>
    </location>
</feature>
<dbReference type="SUPFAM" id="SSF52540">
    <property type="entry name" value="P-loop containing nucleoside triphosphate hydrolases"/>
    <property type="match status" value="1"/>
</dbReference>
<keyword evidence="2 3" id="KW-0040">ANK repeat</keyword>
<feature type="repeat" description="ANK" evidence="3">
    <location>
        <begin position="1019"/>
        <end position="1051"/>
    </location>
</feature>
<evidence type="ECO:0000259" key="4">
    <source>
        <dbReference type="Pfam" id="PF22939"/>
    </source>
</evidence>
<dbReference type="InterPro" id="IPR027417">
    <property type="entry name" value="P-loop_NTPase"/>
</dbReference>